<keyword evidence="1" id="KW-0812">Transmembrane</keyword>
<name>A0A7X9FPW8_9DELT</name>
<evidence type="ECO:0000313" key="3">
    <source>
        <dbReference type="Proteomes" id="UP000524246"/>
    </source>
</evidence>
<dbReference type="AlphaFoldDB" id="A0A7X9FPW8"/>
<dbReference type="EMBL" id="JAAZON010000127">
    <property type="protein sequence ID" value="NMC62168.1"/>
    <property type="molecule type" value="Genomic_DNA"/>
</dbReference>
<organism evidence="2 3">
    <name type="scientific">SAR324 cluster bacterium</name>
    <dbReference type="NCBI Taxonomy" id="2024889"/>
    <lineage>
        <taxon>Bacteria</taxon>
        <taxon>Deltaproteobacteria</taxon>
        <taxon>SAR324 cluster</taxon>
    </lineage>
</organism>
<feature type="transmembrane region" description="Helical" evidence="1">
    <location>
        <begin position="68"/>
        <end position="88"/>
    </location>
</feature>
<sequence>MPRSVIDAELDAKWREGLSDEQYSSLQAQLDANMKVEIPQGLRERLLNIPKSVRAESVNKEKFWPMPLYRFVPATLLLGIVALGTYYLNFDKAAIPTDISVQANQYLQAIIDDDFSEDIFDEDLAMMELLS</sequence>
<reference evidence="2 3" key="1">
    <citation type="journal article" date="2020" name="Biotechnol. Biofuels">
        <title>New insights from the biogas microbiome by comprehensive genome-resolved metagenomics of nearly 1600 species originating from multiple anaerobic digesters.</title>
        <authorList>
            <person name="Campanaro S."/>
            <person name="Treu L."/>
            <person name="Rodriguez-R L.M."/>
            <person name="Kovalovszki A."/>
            <person name="Ziels R.M."/>
            <person name="Maus I."/>
            <person name="Zhu X."/>
            <person name="Kougias P.G."/>
            <person name="Basile A."/>
            <person name="Luo G."/>
            <person name="Schluter A."/>
            <person name="Konstantinidis K.T."/>
            <person name="Angelidaki I."/>
        </authorList>
    </citation>
    <scope>NUCLEOTIDE SEQUENCE [LARGE SCALE GENOMIC DNA]</scope>
    <source>
        <strain evidence="2">AS27yjCOA_65</strain>
    </source>
</reference>
<gene>
    <name evidence="2" type="ORF">GYA55_03275</name>
</gene>
<protein>
    <submittedName>
        <fullName evidence="2">Uncharacterized protein</fullName>
    </submittedName>
</protein>
<keyword evidence="1" id="KW-0472">Membrane</keyword>
<evidence type="ECO:0000313" key="2">
    <source>
        <dbReference type="EMBL" id="NMC62168.1"/>
    </source>
</evidence>
<comment type="caution">
    <text evidence="2">The sequence shown here is derived from an EMBL/GenBank/DDBJ whole genome shotgun (WGS) entry which is preliminary data.</text>
</comment>
<keyword evidence="1" id="KW-1133">Transmembrane helix</keyword>
<evidence type="ECO:0000256" key="1">
    <source>
        <dbReference type="SAM" id="Phobius"/>
    </source>
</evidence>
<accession>A0A7X9FPW8</accession>
<dbReference type="Proteomes" id="UP000524246">
    <property type="component" value="Unassembled WGS sequence"/>
</dbReference>
<proteinExistence type="predicted"/>